<gene>
    <name evidence="10" type="ORF">LSH36_317g03065</name>
</gene>
<sequence>MEGNKDESERCISLGLKYLQIGNTDKALKFFIKGEKLYPSRRAKDLINQIIASSASAASGEEVPSPSEASASNGSADGTENLRHRRTNSSAGAEMHKEYTTDQLEAVRKLRKCKDYYEILGVTKDCSEDDVKRAYKKLALKYHPDKNKAPGATEAFKAIGNAFAVLNDSEKKRRYDELGCEAERVPNHRHSHGYYEYDYSRGFEGDISAEELFNMFFGGGFNTGHVHTRRMYRTRSTYNDRDRNESQFAYMMQIIPVIFLVFISVLSAFLARENAFSFHRTQKYHVERTTQNLHIPYYVKHDFSTEYRGSIKQLEQQVEEEYISNLRSNCYRERSYKESMLWRARNFGDRSLYQKAQDMKTPSCENLQRLYGGG</sequence>
<evidence type="ECO:0000256" key="7">
    <source>
        <dbReference type="SAM" id="MobiDB-lite"/>
    </source>
</evidence>
<evidence type="ECO:0000256" key="5">
    <source>
        <dbReference type="ARBA" id="ARBA00023136"/>
    </source>
</evidence>
<dbReference type="InterPro" id="IPR015399">
    <property type="entry name" value="DUF1977_DnaJ-like"/>
</dbReference>
<organism evidence="10 11">
    <name type="scientific">Paralvinella palmiformis</name>
    <dbReference type="NCBI Taxonomy" id="53620"/>
    <lineage>
        <taxon>Eukaryota</taxon>
        <taxon>Metazoa</taxon>
        <taxon>Spiralia</taxon>
        <taxon>Lophotrochozoa</taxon>
        <taxon>Annelida</taxon>
        <taxon>Polychaeta</taxon>
        <taxon>Sedentaria</taxon>
        <taxon>Canalipalpata</taxon>
        <taxon>Terebellida</taxon>
        <taxon>Terebelliformia</taxon>
        <taxon>Alvinellidae</taxon>
        <taxon>Paralvinella</taxon>
    </lineage>
</organism>
<dbReference type="InterPro" id="IPR019734">
    <property type="entry name" value="TPR_rpt"/>
</dbReference>
<evidence type="ECO:0000256" key="4">
    <source>
        <dbReference type="ARBA" id="ARBA00022989"/>
    </source>
</evidence>
<evidence type="ECO:0000256" key="2">
    <source>
        <dbReference type="ARBA" id="ARBA00022692"/>
    </source>
</evidence>
<comment type="subcellular location">
    <subcellularLocation>
        <location evidence="1">Endoplasmic reticulum membrane</location>
        <topology evidence="1">Single-pass membrane protein</topology>
    </subcellularLocation>
</comment>
<dbReference type="InterPro" id="IPR018253">
    <property type="entry name" value="DnaJ_domain_CS"/>
</dbReference>
<keyword evidence="4 8" id="KW-1133">Transmembrane helix</keyword>
<dbReference type="PANTHER" id="PTHR43908">
    <property type="entry name" value="AT29763P-RELATED"/>
    <property type="match status" value="1"/>
</dbReference>
<accession>A0AAD9JHK7</accession>
<feature type="region of interest" description="Disordered" evidence="7">
    <location>
        <begin position="57"/>
        <end position="97"/>
    </location>
</feature>
<evidence type="ECO:0000259" key="9">
    <source>
        <dbReference type="PROSITE" id="PS50076"/>
    </source>
</evidence>
<feature type="compositionally biased region" description="Low complexity" evidence="7">
    <location>
        <begin position="57"/>
        <end position="72"/>
    </location>
</feature>
<evidence type="ECO:0000256" key="3">
    <source>
        <dbReference type="ARBA" id="ARBA00022824"/>
    </source>
</evidence>
<dbReference type="Pfam" id="PF09320">
    <property type="entry name" value="DUF1977"/>
    <property type="match status" value="1"/>
</dbReference>
<dbReference type="InterPro" id="IPR001623">
    <property type="entry name" value="DnaJ_domain"/>
</dbReference>
<dbReference type="AlphaFoldDB" id="A0AAD9JHK7"/>
<evidence type="ECO:0000313" key="11">
    <source>
        <dbReference type="Proteomes" id="UP001208570"/>
    </source>
</evidence>
<dbReference type="Gene3D" id="1.10.287.110">
    <property type="entry name" value="DnaJ domain"/>
    <property type="match status" value="1"/>
</dbReference>
<dbReference type="PROSITE" id="PS50076">
    <property type="entry name" value="DNAJ_2"/>
    <property type="match status" value="1"/>
</dbReference>
<proteinExistence type="predicted"/>
<protein>
    <recommendedName>
        <fullName evidence="9">J domain-containing protein</fullName>
    </recommendedName>
</protein>
<keyword evidence="2 8" id="KW-0812">Transmembrane</keyword>
<keyword evidence="6" id="KW-0802">TPR repeat</keyword>
<evidence type="ECO:0000256" key="8">
    <source>
        <dbReference type="SAM" id="Phobius"/>
    </source>
</evidence>
<dbReference type="GO" id="GO:0005789">
    <property type="term" value="C:endoplasmic reticulum membrane"/>
    <property type="evidence" value="ECO:0007669"/>
    <property type="project" value="UniProtKB-SubCell"/>
</dbReference>
<comment type="caution">
    <text evidence="10">The sequence shown here is derived from an EMBL/GenBank/DDBJ whole genome shotgun (WGS) entry which is preliminary data.</text>
</comment>
<dbReference type="PRINTS" id="PR00625">
    <property type="entry name" value="JDOMAIN"/>
</dbReference>
<evidence type="ECO:0000256" key="6">
    <source>
        <dbReference type="PROSITE-ProRule" id="PRU00339"/>
    </source>
</evidence>
<dbReference type="InterPro" id="IPR036869">
    <property type="entry name" value="J_dom_sf"/>
</dbReference>
<name>A0AAD9JHK7_9ANNE</name>
<dbReference type="SUPFAM" id="SSF46565">
    <property type="entry name" value="Chaperone J-domain"/>
    <property type="match status" value="1"/>
</dbReference>
<dbReference type="GO" id="GO:0030544">
    <property type="term" value="F:Hsp70 protein binding"/>
    <property type="evidence" value="ECO:0007669"/>
    <property type="project" value="TreeGrafter"/>
</dbReference>
<reference evidence="10" key="1">
    <citation type="journal article" date="2023" name="Mol. Biol. Evol.">
        <title>Third-Generation Sequencing Reveals the Adaptive Role of the Epigenome in Three Deep-Sea Polychaetes.</title>
        <authorList>
            <person name="Perez M."/>
            <person name="Aroh O."/>
            <person name="Sun Y."/>
            <person name="Lan Y."/>
            <person name="Juniper S.K."/>
            <person name="Young C.R."/>
            <person name="Angers B."/>
            <person name="Qian P.Y."/>
        </authorList>
    </citation>
    <scope>NUCLEOTIDE SEQUENCE</scope>
    <source>
        <strain evidence="10">P08H-3</strain>
    </source>
</reference>
<dbReference type="PROSITE" id="PS50005">
    <property type="entry name" value="TPR"/>
    <property type="match status" value="1"/>
</dbReference>
<feature type="transmembrane region" description="Helical" evidence="8">
    <location>
        <begin position="248"/>
        <end position="271"/>
    </location>
</feature>
<dbReference type="GO" id="GO:0071218">
    <property type="term" value="P:cellular response to misfolded protein"/>
    <property type="evidence" value="ECO:0007669"/>
    <property type="project" value="TreeGrafter"/>
</dbReference>
<dbReference type="FunFam" id="1.10.287.110:FF:000137">
    <property type="entry name" value="DnaJ homolog subfamily B member 1"/>
    <property type="match status" value="1"/>
</dbReference>
<dbReference type="EMBL" id="JAODUP010000317">
    <property type="protein sequence ID" value="KAK2152811.1"/>
    <property type="molecule type" value="Genomic_DNA"/>
</dbReference>
<keyword evidence="11" id="KW-1185">Reference proteome</keyword>
<dbReference type="CDD" id="cd06257">
    <property type="entry name" value="DnaJ"/>
    <property type="match status" value="1"/>
</dbReference>
<dbReference type="Pfam" id="PF00226">
    <property type="entry name" value="DnaJ"/>
    <property type="match status" value="1"/>
</dbReference>
<dbReference type="PROSITE" id="PS00636">
    <property type="entry name" value="DNAJ_1"/>
    <property type="match status" value="1"/>
</dbReference>
<feature type="domain" description="J" evidence="9">
    <location>
        <begin position="115"/>
        <end position="179"/>
    </location>
</feature>
<evidence type="ECO:0000313" key="10">
    <source>
        <dbReference type="EMBL" id="KAK2152811.1"/>
    </source>
</evidence>
<dbReference type="SMART" id="SM00271">
    <property type="entry name" value="DnaJ"/>
    <property type="match status" value="1"/>
</dbReference>
<feature type="repeat" description="TPR" evidence="6">
    <location>
        <begin position="8"/>
        <end position="41"/>
    </location>
</feature>
<dbReference type="InterPro" id="IPR051100">
    <property type="entry name" value="DnaJ_subfamily_B/C"/>
</dbReference>
<keyword evidence="3" id="KW-0256">Endoplasmic reticulum</keyword>
<keyword evidence="5 8" id="KW-0472">Membrane</keyword>
<evidence type="ECO:0000256" key="1">
    <source>
        <dbReference type="ARBA" id="ARBA00004389"/>
    </source>
</evidence>
<dbReference type="Proteomes" id="UP001208570">
    <property type="component" value="Unassembled WGS sequence"/>
</dbReference>
<dbReference type="PANTHER" id="PTHR43908:SF3">
    <property type="entry name" value="AT29763P-RELATED"/>
    <property type="match status" value="1"/>
</dbReference>